<dbReference type="InterPro" id="IPR001732">
    <property type="entry name" value="UDP-Glc/GDP-Man_DH_N"/>
</dbReference>
<evidence type="ECO:0000256" key="6">
    <source>
        <dbReference type="ARBA" id="ARBA00047473"/>
    </source>
</evidence>
<dbReference type="InterPro" id="IPR028356">
    <property type="entry name" value="UDPglc_DH_euk"/>
</dbReference>
<dbReference type="InterPro" id="IPR036220">
    <property type="entry name" value="UDP-Glc/GDP-Man_DH_C_sf"/>
</dbReference>
<feature type="domain" description="UDP-glucose/GDP-mannose dehydrogenase C-terminal" evidence="8">
    <location>
        <begin position="330"/>
        <end position="434"/>
    </location>
</feature>
<evidence type="ECO:0000256" key="3">
    <source>
        <dbReference type="ARBA" id="ARBA00012954"/>
    </source>
</evidence>
<dbReference type="PIRSF" id="PIRSF000124">
    <property type="entry name" value="UDPglc_GDPman_dh"/>
    <property type="match status" value="1"/>
</dbReference>
<dbReference type="SUPFAM" id="SSF48179">
    <property type="entry name" value="6-phosphogluconate dehydrogenase C-terminal domain-like"/>
    <property type="match status" value="1"/>
</dbReference>
<evidence type="ECO:0000259" key="8">
    <source>
        <dbReference type="SMART" id="SM00984"/>
    </source>
</evidence>
<gene>
    <name evidence="9" type="ORF">PQO03_15000</name>
</gene>
<dbReference type="InterPro" id="IPR017476">
    <property type="entry name" value="UDP-Glc/GDP-Man"/>
</dbReference>
<dbReference type="InterPro" id="IPR014026">
    <property type="entry name" value="UDP-Glc/GDP-Man_DH_dimer"/>
</dbReference>
<dbReference type="PANTHER" id="PTHR11374">
    <property type="entry name" value="UDP-GLUCOSE DEHYDROGENASE/UDP-MANNAC DEHYDROGENASE"/>
    <property type="match status" value="1"/>
</dbReference>
<proteinExistence type="inferred from homology"/>
<dbReference type="EMBL" id="CP117812">
    <property type="protein sequence ID" value="WDE99141.1"/>
    <property type="molecule type" value="Genomic_DNA"/>
</dbReference>
<sequence>MSIKEIVCIGAGYVGGPTMSVIAEKCPHINVTVVDLNEDRIKAWQTDDLPIYEPELLDVVKVARGRNLFFSTEIEKNIAKADVVFVSVNTPTKTFGKGAGVAANLEFIGKCARSIRKYAKRDLIVVEKSTLPVRTAEALEKILHSGESDYHFEVLSNPEFLAEGTAINDLQNPDRVLIGGRENETGQKAIADLVEIYSNWVSPEKILTTNTWSSELSKLVANAFLAQRVSSINSISALCEKTEADITEVSKAISMDSRIGAKFLNASVGFGGSCFKKDILNLVYICRHYGLNEVADYWDQVVIMNDYQQTRFVDKIIATMFNTVSDKKITALGFAFKANTGDTRESPAIIIVKQLVEERARVYVSDPKALKQAKHDLDGLDVVLEEDPYEACKGADAVCILTEWQAYKDLDYKKIYANMNKPAFIFDGRNIINPQELYEIGFNVYPIGKAALER</sequence>
<dbReference type="EC" id="1.1.1.22" evidence="3"/>
<name>A0ABY7VXZ6_9BACT</name>
<dbReference type="Pfam" id="PF03720">
    <property type="entry name" value="UDPG_MGDP_dh_C"/>
    <property type="match status" value="1"/>
</dbReference>
<comment type="similarity">
    <text evidence="2 7">Belongs to the UDP-glucose/GDP-mannose dehydrogenase family.</text>
</comment>
<comment type="pathway">
    <text evidence="1">Nucleotide-sugar biosynthesis; UDP-alpha-D-glucuronate biosynthesis; UDP-alpha-D-glucuronate from UDP-alpha-D-glucose: step 1/1.</text>
</comment>
<dbReference type="Gene3D" id="3.40.50.720">
    <property type="entry name" value="NAD(P)-binding Rossmann-like Domain"/>
    <property type="match status" value="2"/>
</dbReference>
<dbReference type="Pfam" id="PF03721">
    <property type="entry name" value="UDPG_MGDP_dh_N"/>
    <property type="match status" value="1"/>
</dbReference>
<keyword evidence="4" id="KW-0560">Oxidoreductase</keyword>
<evidence type="ECO:0000256" key="7">
    <source>
        <dbReference type="PIRNR" id="PIRNR000124"/>
    </source>
</evidence>
<accession>A0ABY7VXZ6</accession>
<dbReference type="SUPFAM" id="SSF52413">
    <property type="entry name" value="UDP-glucose/GDP-mannose dehydrogenase C-terminal domain"/>
    <property type="match status" value="1"/>
</dbReference>
<evidence type="ECO:0000313" key="9">
    <source>
        <dbReference type="EMBL" id="WDE99141.1"/>
    </source>
</evidence>
<dbReference type="InterPro" id="IPR036291">
    <property type="entry name" value="NAD(P)-bd_dom_sf"/>
</dbReference>
<dbReference type="SMART" id="SM00984">
    <property type="entry name" value="UDPG_MGDP_dh_C"/>
    <property type="match status" value="1"/>
</dbReference>
<dbReference type="SUPFAM" id="SSF51735">
    <property type="entry name" value="NAD(P)-binding Rossmann-fold domains"/>
    <property type="match status" value="1"/>
</dbReference>
<dbReference type="Proteomes" id="UP001214250">
    <property type="component" value="Chromosome 2"/>
</dbReference>
<evidence type="ECO:0000256" key="2">
    <source>
        <dbReference type="ARBA" id="ARBA00006601"/>
    </source>
</evidence>
<keyword evidence="10" id="KW-1185">Reference proteome</keyword>
<organism evidence="9 10">
    <name type="scientific">Lentisphaera profundi</name>
    <dbReference type="NCBI Taxonomy" id="1658616"/>
    <lineage>
        <taxon>Bacteria</taxon>
        <taxon>Pseudomonadati</taxon>
        <taxon>Lentisphaerota</taxon>
        <taxon>Lentisphaeria</taxon>
        <taxon>Lentisphaerales</taxon>
        <taxon>Lentisphaeraceae</taxon>
        <taxon>Lentisphaera</taxon>
    </lineage>
</organism>
<evidence type="ECO:0000256" key="5">
    <source>
        <dbReference type="ARBA" id="ARBA00023027"/>
    </source>
</evidence>
<comment type="catalytic activity">
    <reaction evidence="6">
        <text>UDP-alpha-D-glucose + 2 NAD(+) + H2O = UDP-alpha-D-glucuronate + 2 NADH + 3 H(+)</text>
        <dbReference type="Rhea" id="RHEA:23596"/>
        <dbReference type="ChEBI" id="CHEBI:15377"/>
        <dbReference type="ChEBI" id="CHEBI:15378"/>
        <dbReference type="ChEBI" id="CHEBI:57540"/>
        <dbReference type="ChEBI" id="CHEBI:57945"/>
        <dbReference type="ChEBI" id="CHEBI:58052"/>
        <dbReference type="ChEBI" id="CHEBI:58885"/>
        <dbReference type="EC" id="1.1.1.22"/>
    </reaction>
</comment>
<evidence type="ECO:0000313" key="10">
    <source>
        <dbReference type="Proteomes" id="UP001214250"/>
    </source>
</evidence>
<dbReference type="InterPro" id="IPR008927">
    <property type="entry name" value="6-PGluconate_DH-like_C_sf"/>
</dbReference>
<dbReference type="NCBIfam" id="TIGR03026">
    <property type="entry name" value="NDP-sugDHase"/>
    <property type="match status" value="1"/>
</dbReference>
<dbReference type="PIRSF" id="PIRSF500133">
    <property type="entry name" value="UDPglc_DH_euk"/>
    <property type="match status" value="1"/>
</dbReference>
<dbReference type="RefSeq" id="WP_274154000.1">
    <property type="nucleotide sequence ID" value="NZ_CP117812.1"/>
</dbReference>
<dbReference type="Gene3D" id="1.20.5.100">
    <property type="entry name" value="Cytochrome c1, transmembrane anchor, C-terminal"/>
    <property type="match status" value="1"/>
</dbReference>
<keyword evidence="5" id="KW-0520">NAD</keyword>
<evidence type="ECO:0000256" key="1">
    <source>
        <dbReference type="ARBA" id="ARBA00004701"/>
    </source>
</evidence>
<dbReference type="InterPro" id="IPR014027">
    <property type="entry name" value="UDP-Glc/GDP-Man_DH_C"/>
</dbReference>
<reference evidence="9 10" key="1">
    <citation type="submission" date="2023-02" db="EMBL/GenBank/DDBJ databases">
        <title>Genome sequence of Lentisphaera profundi SAORIC-696.</title>
        <authorList>
            <person name="Kim e."/>
            <person name="Cho J.-C."/>
            <person name="Choi A."/>
            <person name="Kang I."/>
        </authorList>
    </citation>
    <scope>NUCLEOTIDE SEQUENCE [LARGE SCALE GENOMIC DNA]</scope>
    <source>
        <strain evidence="9 10">SAORIC-696</strain>
    </source>
</reference>
<dbReference type="Pfam" id="PF00984">
    <property type="entry name" value="UDPG_MGDP_dh"/>
    <property type="match status" value="1"/>
</dbReference>
<evidence type="ECO:0000256" key="4">
    <source>
        <dbReference type="ARBA" id="ARBA00023002"/>
    </source>
</evidence>
<dbReference type="PANTHER" id="PTHR11374:SF3">
    <property type="entry name" value="UDP-GLUCOSE 6-DEHYDROGENASE"/>
    <property type="match status" value="1"/>
</dbReference>
<protein>
    <recommendedName>
        <fullName evidence="3">UDP-glucose 6-dehydrogenase</fullName>
        <ecNumber evidence="3">1.1.1.22</ecNumber>
    </recommendedName>
</protein>